<gene>
    <name evidence="1" type="ORF">M9H77_09803</name>
</gene>
<organism evidence="1 2">
    <name type="scientific">Catharanthus roseus</name>
    <name type="common">Madagascar periwinkle</name>
    <name type="synonym">Vinca rosea</name>
    <dbReference type="NCBI Taxonomy" id="4058"/>
    <lineage>
        <taxon>Eukaryota</taxon>
        <taxon>Viridiplantae</taxon>
        <taxon>Streptophyta</taxon>
        <taxon>Embryophyta</taxon>
        <taxon>Tracheophyta</taxon>
        <taxon>Spermatophyta</taxon>
        <taxon>Magnoliopsida</taxon>
        <taxon>eudicotyledons</taxon>
        <taxon>Gunneridae</taxon>
        <taxon>Pentapetalae</taxon>
        <taxon>asterids</taxon>
        <taxon>lamiids</taxon>
        <taxon>Gentianales</taxon>
        <taxon>Apocynaceae</taxon>
        <taxon>Rauvolfioideae</taxon>
        <taxon>Vinceae</taxon>
        <taxon>Catharanthinae</taxon>
        <taxon>Catharanthus</taxon>
    </lineage>
</organism>
<proteinExistence type="predicted"/>
<evidence type="ECO:0000313" key="1">
    <source>
        <dbReference type="EMBL" id="KAI5678853.1"/>
    </source>
</evidence>
<dbReference type="EMBL" id="CM044702">
    <property type="protein sequence ID" value="KAI5678853.1"/>
    <property type="molecule type" value="Genomic_DNA"/>
</dbReference>
<protein>
    <submittedName>
        <fullName evidence="1">Uncharacterized protein</fullName>
    </submittedName>
</protein>
<sequence length="110" mass="12760">MERIISNIWEKMKEIGAETILKTLLEKLKQIFFEAFPTEKLDQRINVIGLPFMIITGLVLFLLCSCCCGGRKKQPVKMMKAPGRNSRMPRKSFEANPRKYFQNLHPKKSS</sequence>
<reference evidence="2" key="1">
    <citation type="journal article" date="2023" name="Nat. Plants">
        <title>Single-cell RNA sequencing provides a high-resolution roadmap for understanding the multicellular compartmentation of specialized metabolism.</title>
        <authorList>
            <person name="Sun S."/>
            <person name="Shen X."/>
            <person name="Li Y."/>
            <person name="Li Y."/>
            <person name="Wang S."/>
            <person name="Li R."/>
            <person name="Zhang H."/>
            <person name="Shen G."/>
            <person name="Guo B."/>
            <person name="Wei J."/>
            <person name="Xu J."/>
            <person name="St-Pierre B."/>
            <person name="Chen S."/>
            <person name="Sun C."/>
        </authorList>
    </citation>
    <scope>NUCLEOTIDE SEQUENCE [LARGE SCALE GENOMIC DNA]</scope>
</reference>
<accession>A0ACC0C276</accession>
<name>A0ACC0C276_CATRO</name>
<keyword evidence="2" id="KW-1185">Reference proteome</keyword>
<evidence type="ECO:0000313" key="2">
    <source>
        <dbReference type="Proteomes" id="UP001060085"/>
    </source>
</evidence>
<comment type="caution">
    <text evidence="1">The sequence shown here is derived from an EMBL/GenBank/DDBJ whole genome shotgun (WGS) entry which is preliminary data.</text>
</comment>
<dbReference type="Proteomes" id="UP001060085">
    <property type="component" value="Linkage Group LG02"/>
</dbReference>